<dbReference type="Gene3D" id="1.10.533.20">
    <property type="match status" value="1"/>
</dbReference>
<dbReference type="PROSITE" id="PS50837">
    <property type="entry name" value="NACHT"/>
    <property type="match status" value="1"/>
</dbReference>
<organism evidence="7 8">
    <name type="scientific">Sparus aurata</name>
    <name type="common">Gilthead sea bream</name>
    <dbReference type="NCBI Taxonomy" id="8175"/>
    <lineage>
        <taxon>Eukaryota</taxon>
        <taxon>Metazoa</taxon>
        <taxon>Chordata</taxon>
        <taxon>Craniata</taxon>
        <taxon>Vertebrata</taxon>
        <taxon>Euteleostomi</taxon>
        <taxon>Actinopterygii</taxon>
        <taxon>Neopterygii</taxon>
        <taxon>Teleostei</taxon>
        <taxon>Neoteleostei</taxon>
        <taxon>Acanthomorphata</taxon>
        <taxon>Eupercaria</taxon>
        <taxon>Spariformes</taxon>
        <taxon>Sparidae</taxon>
        <taxon>Sparus</taxon>
    </lineage>
</organism>
<dbReference type="SUPFAM" id="SSF52540">
    <property type="entry name" value="P-loop containing nucleoside triphosphate hydrolases"/>
    <property type="match status" value="1"/>
</dbReference>
<feature type="domain" description="NACHT" evidence="6">
    <location>
        <begin position="226"/>
        <end position="358"/>
    </location>
</feature>
<sequence length="1797" mass="199241">MDEEVDPDPENVNSVLHQESSELLTIINSQLPTVIIELSKMMPGNAGLNINHLAGSAAARTEHIKTMLEYFRAASAADCCNFLQSVCMLCENIPMHLESRLMSVAGHTHNVCEKSSPSVTDKKSSSPPSEPQLVKRPRIDHWEQYVVAVMDLLLSRWERLSKRLLREVLLENVWVSPRTVIRGKDRPDKTPGSADRGSRTPESDGDLGFSDTRVTLETFLQGCAGKVTVLVGQSGSGKTLLMSVLGQQWARGLGPVPSYFLFILLEFRQLNLLSRPLSLSELLLSFSEQRAIVDYLLSNPEQSCWVLDGYDEFHKKLPRQEVKKKQLDPEKPLPVKDLISGLLNRQLLPGCTVMVTCRARDVIDFEGISDRVGQLREWDCHDIKEYVHNYFKDRSVGVQAADLILSTPHLLAMSSLPACCNICCICLDYLLLEGRDARRARTRAISEVVMLGGGGSRGENRAQSGDQGGGRTGGSEDMMMDTINVTAQLPSTLTQAYLTVLGAFLSHDPERRGRTDTPNTVTPQESTVWLLSQYRSELCELSQLAWKGLESSQILFMEEDISQDVLKFSINTGLLTQVEVRREDGTLVNSFCFIHLTVQEFLAALRIMTSRDVSDSQLKKTFSLKTRWMTKSDQRTVFTDSLHLYVCGLASQNCTQALVEIARTSGGTGGKNWVQKRQALVLKLLDNLCHNNLTGPKVLELCHCVQESQDRKLAQKIVETRGTLELRNIRLLPNDIDALAFVVNSKDDNDIGLDFGACSMELDCLDVLPRCQYIYFLCFRSRKYGDKFAEKLSSILPKFTTLRKLEFCGSTMTAAGAASLASALQNCPHITEINLSDNNLKDTGIKHIADVCTKLPRLVSLMLGRNNFSLKAVDYLIRTMSSCLNIQHIRADEMKEMTVTFCQNSDFNNVILWYHLFSSLLNQKWSKPDMQKLAESLTHCPALSVLDLSGGHWDLETLRTLTQFLPRFNVSKEIIVNDSCSSVEAVVILTALLSDCPAVIELRVRLQRPVQVSIVFSGGRQKPADEISKILCLSCCGLLPADLEKVWRSLGTSSELTLLDLSSNSLGNKGLGKLLEILPRLSSIREINASSNQITMEGVLMLAGALCSHNNLTQIHISHGGREQVTLKFCPDKRINNSSLLPTNVTALCRRLLQCHSHLELDLSHSLLTDKAIENLLKVLPKMTSLQRLNVSHSITSADGALNLVNCLTVNQRVTSLELRHQAESFIQFDSVTAEHTSCRLNDFALNVENLERLLEILQHGPRLSVLDLSSNQLKDEGVRRFVDSVPVLPITSYINLSNNSLTQQGLLDVASTLRACGRVSGVEAGLGAEERCLIWFAQSEGCEKTLSVRESSLECDHLVRLADIMSLCPSLTKVELRNSLLQSDWIVHFVKQLNIHERGLSVSIEEGWIRSEEAVTLVCRCLELNSSIRTIKVQHATLHLSLRRSTELTSVSGQQIRHFVDCAVEGHHLAPMKGFIQKCPLLTELDLSHNRLGLGGAEFLCSVLPSLPHLSSLSIASKGTFVIERLSEALLQATAIQCLNLSGHVIGDAAAEIMTEMLPRLRSLNLSHCLWTAAGGLQLIRALGKSVSMESLSLDSLQLNEESRMCLSQSLRNINSLRSLKMNKIAMEQSGESDVFNLLAAMEGHTRMEEIELDSWRMADGGTEQLIRLLPVWTELRKIRIETNVFVPSSSLSGNSLGDLSAVRMALVLPSLTHITVLDLTSVGTSELCAVAASLAHCPLIQDLLAFVDTAVAEALLRASQSCPALQLIRLWRNKVSPSEAERLSQKDRRLNFSST</sequence>
<accession>A0A671VS52</accession>
<reference evidence="7" key="2">
    <citation type="submission" date="2025-08" db="UniProtKB">
        <authorList>
            <consortium name="Ensembl"/>
        </authorList>
    </citation>
    <scope>IDENTIFICATION</scope>
</reference>
<evidence type="ECO:0000256" key="4">
    <source>
        <dbReference type="ARBA" id="ARBA00022840"/>
    </source>
</evidence>
<reference evidence="7" key="3">
    <citation type="submission" date="2025-09" db="UniProtKB">
        <authorList>
            <consortium name="Ensembl"/>
        </authorList>
    </citation>
    <scope>IDENTIFICATION</scope>
</reference>
<dbReference type="PANTHER" id="PTHR47189:SF1">
    <property type="entry name" value="MHC CLASS II TRANSACTIVATOR"/>
    <property type="match status" value="1"/>
</dbReference>
<evidence type="ECO:0000256" key="3">
    <source>
        <dbReference type="ARBA" id="ARBA00022741"/>
    </source>
</evidence>
<keyword evidence="4" id="KW-0067">ATP-binding</keyword>
<dbReference type="GO" id="GO:0005524">
    <property type="term" value="F:ATP binding"/>
    <property type="evidence" value="ECO:0007669"/>
    <property type="project" value="UniProtKB-KW"/>
</dbReference>
<dbReference type="InterPro" id="IPR041267">
    <property type="entry name" value="NLRP_HD2"/>
</dbReference>
<dbReference type="GO" id="GO:0045348">
    <property type="term" value="P:positive regulation of MHC class II biosynthetic process"/>
    <property type="evidence" value="ECO:0007669"/>
    <property type="project" value="TreeGrafter"/>
</dbReference>
<protein>
    <submittedName>
        <fullName evidence="7">NLR family CARD domain containing 5</fullName>
    </submittedName>
</protein>
<keyword evidence="2" id="KW-0677">Repeat</keyword>
<dbReference type="PANTHER" id="PTHR47189">
    <property type="entry name" value="MHC CLASS II TRANSACTIVATOR"/>
    <property type="match status" value="1"/>
</dbReference>
<evidence type="ECO:0000256" key="5">
    <source>
        <dbReference type="SAM" id="MobiDB-lite"/>
    </source>
</evidence>
<dbReference type="InterPro" id="IPR001611">
    <property type="entry name" value="Leu-rich_rpt"/>
</dbReference>
<dbReference type="Gene3D" id="3.40.50.300">
    <property type="entry name" value="P-loop containing nucleotide triphosphate hydrolases"/>
    <property type="match status" value="1"/>
</dbReference>
<evidence type="ECO:0000313" key="8">
    <source>
        <dbReference type="Proteomes" id="UP000472265"/>
    </source>
</evidence>
<evidence type="ECO:0000256" key="2">
    <source>
        <dbReference type="ARBA" id="ARBA00022737"/>
    </source>
</evidence>
<dbReference type="InParanoid" id="A0A671VS52"/>
<dbReference type="Gene3D" id="3.80.10.10">
    <property type="entry name" value="Ribonuclease Inhibitor"/>
    <property type="match status" value="7"/>
</dbReference>
<dbReference type="SUPFAM" id="SSF52047">
    <property type="entry name" value="RNI-like"/>
    <property type="match status" value="2"/>
</dbReference>
<dbReference type="Pfam" id="PF05729">
    <property type="entry name" value="NACHT"/>
    <property type="match status" value="1"/>
</dbReference>
<dbReference type="GO" id="GO:0045345">
    <property type="term" value="P:positive regulation of MHC class I biosynthetic process"/>
    <property type="evidence" value="ECO:0007669"/>
    <property type="project" value="TreeGrafter"/>
</dbReference>
<gene>
    <name evidence="7" type="primary">NLRC5</name>
</gene>
<dbReference type="InterPro" id="IPR032675">
    <property type="entry name" value="LRR_dom_sf"/>
</dbReference>
<evidence type="ECO:0000313" key="7">
    <source>
        <dbReference type="Ensembl" id="ENSSAUP00010028557.1"/>
    </source>
</evidence>
<dbReference type="Ensembl" id="ENSSAUT00010030109.1">
    <property type="protein sequence ID" value="ENSSAUP00010028557.1"/>
    <property type="gene ID" value="ENSSAUG00010012287.1"/>
</dbReference>
<keyword evidence="3" id="KW-0547">Nucleotide-binding</keyword>
<evidence type="ECO:0000256" key="1">
    <source>
        <dbReference type="ARBA" id="ARBA00022614"/>
    </source>
</evidence>
<dbReference type="Pfam" id="PF17776">
    <property type="entry name" value="NLRC4_HD2"/>
    <property type="match status" value="1"/>
</dbReference>
<dbReference type="OMA" id="AQQDETW"/>
<proteinExistence type="predicted"/>
<evidence type="ECO:0000259" key="6">
    <source>
        <dbReference type="PROSITE" id="PS50837"/>
    </source>
</evidence>
<dbReference type="Proteomes" id="UP000472265">
    <property type="component" value="Chromosome 8"/>
</dbReference>
<reference evidence="7" key="1">
    <citation type="submission" date="2021-04" db="EMBL/GenBank/DDBJ databases">
        <authorList>
            <consortium name="Wellcome Sanger Institute Data Sharing"/>
        </authorList>
    </citation>
    <scope>NUCLEOTIDE SEQUENCE [LARGE SCALE GENOMIC DNA]</scope>
</reference>
<feature type="region of interest" description="Disordered" evidence="5">
    <location>
        <begin position="111"/>
        <end position="135"/>
    </location>
</feature>
<dbReference type="Pfam" id="PF13516">
    <property type="entry name" value="LRR_6"/>
    <property type="match status" value="4"/>
</dbReference>
<name>A0A671VS52_SPAAU</name>
<dbReference type="InterPro" id="IPR007111">
    <property type="entry name" value="NACHT_NTPase"/>
</dbReference>
<keyword evidence="8" id="KW-1185">Reference proteome</keyword>
<keyword evidence="1" id="KW-0433">Leucine-rich repeat</keyword>
<dbReference type="SMART" id="SM00368">
    <property type="entry name" value="LRR_RI"/>
    <property type="match status" value="10"/>
</dbReference>
<dbReference type="InterPro" id="IPR027417">
    <property type="entry name" value="P-loop_NTPase"/>
</dbReference>
<dbReference type="GO" id="GO:0045944">
    <property type="term" value="P:positive regulation of transcription by RNA polymerase II"/>
    <property type="evidence" value="ECO:0007669"/>
    <property type="project" value="TreeGrafter"/>
</dbReference>
<dbReference type="FunCoup" id="A0A671VS52">
    <property type="interactions" value="631"/>
</dbReference>
<dbReference type="GeneTree" id="ENSGT00940000160652"/>
<feature type="region of interest" description="Disordered" evidence="5">
    <location>
        <begin position="455"/>
        <end position="476"/>
    </location>
</feature>
<feature type="region of interest" description="Disordered" evidence="5">
    <location>
        <begin position="182"/>
        <end position="208"/>
    </location>
</feature>